<dbReference type="EMBL" id="JAUDZG010000002">
    <property type="protein sequence ID" value="KAK3307752.1"/>
    <property type="molecule type" value="Genomic_DNA"/>
</dbReference>
<feature type="transmembrane region" description="Helical" evidence="7">
    <location>
        <begin position="414"/>
        <end position="433"/>
    </location>
</feature>
<keyword evidence="5 7" id="KW-0472">Membrane</keyword>
<proteinExistence type="predicted"/>
<dbReference type="Proteomes" id="UP001273166">
    <property type="component" value="Unassembled WGS sequence"/>
</dbReference>
<name>A0AAJ0GX73_9PEZI</name>
<accession>A0AAJ0GX73</accession>
<feature type="transmembrane region" description="Helical" evidence="7">
    <location>
        <begin position="174"/>
        <end position="195"/>
    </location>
</feature>
<keyword evidence="4 7" id="KW-1133">Transmembrane helix</keyword>
<feature type="region of interest" description="Disordered" evidence="6">
    <location>
        <begin position="531"/>
        <end position="556"/>
    </location>
</feature>
<reference evidence="8" key="1">
    <citation type="journal article" date="2023" name="Mol. Phylogenet. Evol.">
        <title>Genome-scale phylogeny and comparative genomics of the fungal order Sordariales.</title>
        <authorList>
            <person name="Hensen N."/>
            <person name="Bonometti L."/>
            <person name="Westerberg I."/>
            <person name="Brannstrom I.O."/>
            <person name="Guillou S."/>
            <person name="Cros-Aarteil S."/>
            <person name="Calhoun S."/>
            <person name="Haridas S."/>
            <person name="Kuo A."/>
            <person name="Mondo S."/>
            <person name="Pangilinan J."/>
            <person name="Riley R."/>
            <person name="LaButti K."/>
            <person name="Andreopoulos B."/>
            <person name="Lipzen A."/>
            <person name="Chen C."/>
            <person name="Yan M."/>
            <person name="Daum C."/>
            <person name="Ng V."/>
            <person name="Clum A."/>
            <person name="Steindorff A."/>
            <person name="Ohm R.A."/>
            <person name="Martin F."/>
            <person name="Silar P."/>
            <person name="Natvig D.O."/>
            <person name="Lalanne C."/>
            <person name="Gautier V."/>
            <person name="Ament-Velasquez S.L."/>
            <person name="Kruys A."/>
            <person name="Hutchinson M.I."/>
            <person name="Powell A.J."/>
            <person name="Barry K."/>
            <person name="Miller A.N."/>
            <person name="Grigoriev I.V."/>
            <person name="Debuchy R."/>
            <person name="Gladieux P."/>
            <person name="Hiltunen Thoren M."/>
            <person name="Johannesson H."/>
        </authorList>
    </citation>
    <scope>NUCLEOTIDE SEQUENCE</scope>
    <source>
        <strain evidence="8">CBS 333.67</strain>
    </source>
</reference>
<evidence type="ECO:0000256" key="4">
    <source>
        <dbReference type="ARBA" id="ARBA00022989"/>
    </source>
</evidence>
<dbReference type="PANTHER" id="PTHR45649:SF14">
    <property type="entry name" value="GABA PERMEASE"/>
    <property type="match status" value="1"/>
</dbReference>
<dbReference type="RefSeq" id="XP_062723532.1">
    <property type="nucleotide sequence ID" value="XM_062868633.1"/>
</dbReference>
<evidence type="ECO:0000256" key="1">
    <source>
        <dbReference type="ARBA" id="ARBA00004141"/>
    </source>
</evidence>
<keyword evidence="2" id="KW-0813">Transport</keyword>
<dbReference type="PROSITE" id="PS00218">
    <property type="entry name" value="AMINO_ACID_PERMEASE_1"/>
    <property type="match status" value="1"/>
</dbReference>
<gene>
    <name evidence="8" type="ORF">B0T15DRAFT_522466</name>
</gene>
<feature type="transmembrane region" description="Helical" evidence="7">
    <location>
        <begin position="285"/>
        <end position="309"/>
    </location>
</feature>
<evidence type="ECO:0000256" key="5">
    <source>
        <dbReference type="ARBA" id="ARBA00023136"/>
    </source>
</evidence>
<dbReference type="AlphaFoldDB" id="A0AAJ0GX73"/>
<feature type="transmembrane region" description="Helical" evidence="7">
    <location>
        <begin position="85"/>
        <end position="110"/>
    </location>
</feature>
<sequence>MQRHRKTAAAGDVPEAEAQAQRLSTRSHSAEEDAAALERLGHKQELKRNFSMVSMLGLAFAILNTWTALAASISLALPSGGASSVIWGLIVAGICNLCLAASLAEFLSAYPTAGGQYHWAAIVSWKRWSRGISYCTGWINMAGWVALSATGPLLGSTFVVNVIALFNPSYEAEAWHQFLIYIGFTLFALVVNAFLTRLLPYFTKAAFIWSLLGFVVISITVLACASPNYQSGRFVYGNFLNETGWPDGVAWLLGLLQGAFGLAGFDATVHMIEEIPRAQVQGPRIMLYCIGIGMFTGFVFLSCLLFVVADIEAAIDASAGPLLQIFMDATNSRAGSTCLLMFPLVCMLFTTTTLMTTSSRMSYAFARDRGMPFSSVFAKVHPSLDVPLNALLWTAGWVVVFGCILLGSTSTFNAITSASVVALGVTYAIPPSINVLRGRALLPSTRLFKLPGWLGWTCNLVGIAWTILTTVLFVFPPVLPVTPDNMNYCVVAFGVILLISCTTWVVDGRKHYVGPKVDVYAMLEGKVTGMDPSQPQLGTAEKQVGGPAEDSDVMRK</sequence>
<feature type="transmembrane region" description="Helical" evidence="7">
    <location>
        <begin position="453"/>
        <end position="479"/>
    </location>
</feature>
<dbReference type="GO" id="GO:0006865">
    <property type="term" value="P:amino acid transport"/>
    <property type="evidence" value="ECO:0007669"/>
    <property type="project" value="InterPro"/>
</dbReference>
<dbReference type="InterPro" id="IPR004840">
    <property type="entry name" value="Amino_acid_permease_CS"/>
</dbReference>
<dbReference type="PANTHER" id="PTHR45649">
    <property type="entry name" value="AMINO-ACID PERMEASE BAT1"/>
    <property type="match status" value="1"/>
</dbReference>
<feature type="region of interest" description="Disordered" evidence="6">
    <location>
        <begin position="1"/>
        <end position="28"/>
    </location>
</feature>
<reference evidence="8" key="2">
    <citation type="submission" date="2023-06" db="EMBL/GenBank/DDBJ databases">
        <authorList>
            <consortium name="Lawrence Berkeley National Laboratory"/>
            <person name="Mondo S.J."/>
            <person name="Hensen N."/>
            <person name="Bonometti L."/>
            <person name="Westerberg I."/>
            <person name="Brannstrom I.O."/>
            <person name="Guillou S."/>
            <person name="Cros-Aarteil S."/>
            <person name="Calhoun S."/>
            <person name="Haridas S."/>
            <person name="Kuo A."/>
            <person name="Pangilinan J."/>
            <person name="Riley R."/>
            <person name="Labutti K."/>
            <person name="Andreopoulos B."/>
            <person name="Lipzen A."/>
            <person name="Chen C."/>
            <person name="Yanf M."/>
            <person name="Daum C."/>
            <person name="Ng V."/>
            <person name="Clum A."/>
            <person name="Steindorff A."/>
            <person name="Ohm R."/>
            <person name="Martin F."/>
            <person name="Silar P."/>
            <person name="Natvig D."/>
            <person name="Lalanne C."/>
            <person name="Gautier V."/>
            <person name="Ament-Velasquez S.L."/>
            <person name="Kruys A."/>
            <person name="Hutchinson M.I."/>
            <person name="Powell A.J."/>
            <person name="Barry K."/>
            <person name="Miller A.N."/>
            <person name="Grigoriev I.V."/>
            <person name="Debuchy R."/>
            <person name="Gladieux P."/>
            <person name="Thoren M.H."/>
            <person name="Johannesson H."/>
        </authorList>
    </citation>
    <scope>NUCLEOTIDE SEQUENCE</scope>
    <source>
        <strain evidence="8">CBS 333.67</strain>
    </source>
</reference>
<organism evidence="8 9">
    <name type="scientific">Chaetomium strumarium</name>
    <dbReference type="NCBI Taxonomy" id="1170767"/>
    <lineage>
        <taxon>Eukaryota</taxon>
        <taxon>Fungi</taxon>
        <taxon>Dikarya</taxon>
        <taxon>Ascomycota</taxon>
        <taxon>Pezizomycotina</taxon>
        <taxon>Sordariomycetes</taxon>
        <taxon>Sordariomycetidae</taxon>
        <taxon>Sordariales</taxon>
        <taxon>Chaetomiaceae</taxon>
        <taxon>Chaetomium</taxon>
    </lineage>
</organism>
<feature type="transmembrane region" description="Helical" evidence="7">
    <location>
        <begin position="207"/>
        <end position="229"/>
    </location>
</feature>
<dbReference type="InterPro" id="IPR002293">
    <property type="entry name" value="AA/rel_permease1"/>
</dbReference>
<protein>
    <submittedName>
        <fullName evidence="8">Amino acid permease-domain-containing protein</fullName>
    </submittedName>
</protein>
<evidence type="ECO:0000313" key="8">
    <source>
        <dbReference type="EMBL" id="KAK3307752.1"/>
    </source>
</evidence>
<feature type="transmembrane region" description="Helical" evidence="7">
    <location>
        <begin position="53"/>
        <end position="73"/>
    </location>
</feature>
<evidence type="ECO:0000256" key="3">
    <source>
        <dbReference type="ARBA" id="ARBA00022692"/>
    </source>
</evidence>
<evidence type="ECO:0000256" key="2">
    <source>
        <dbReference type="ARBA" id="ARBA00022448"/>
    </source>
</evidence>
<comment type="subcellular location">
    <subcellularLocation>
        <location evidence="1">Membrane</location>
        <topology evidence="1">Multi-pass membrane protein</topology>
    </subcellularLocation>
</comment>
<dbReference type="Pfam" id="PF13520">
    <property type="entry name" value="AA_permease_2"/>
    <property type="match status" value="1"/>
</dbReference>
<evidence type="ECO:0000313" key="9">
    <source>
        <dbReference type="Proteomes" id="UP001273166"/>
    </source>
</evidence>
<keyword evidence="3 7" id="KW-0812">Transmembrane</keyword>
<dbReference type="GO" id="GO:0015101">
    <property type="term" value="F:organic cation transmembrane transporter activity"/>
    <property type="evidence" value="ECO:0007669"/>
    <property type="project" value="UniProtKB-ARBA"/>
</dbReference>
<evidence type="ECO:0000256" key="6">
    <source>
        <dbReference type="SAM" id="MobiDB-lite"/>
    </source>
</evidence>
<feature type="transmembrane region" description="Helical" evidence="7">
    <location>
        <begin position="485"/>
        <end position="506"/>
    </location>
</feature>
<dbReference type="PIRSF" id="PIRSF006060">
    <property type="entry name" value="AA_transporter"/>
    <property type="match status" value="1"/>
</dbReference>
<feature type="transmembrane region" description="Helical" evidence="7">
    <location>
        <begin position="386"/>
        <end position="408"/>
    </location>
</feature>
<dbReference type="GeneID" id="87887462"/>
<keyword evidence="9" id="KW-1185">Reference proteome</keyword>
<dbReference type="FunFam" id="1.20.1740.10:FF:000046">
    <property type="entry name" value="Amino-acid permease, putative"/>
    <property type="match status" value="1"/>
</dbReference>
<dbReference type="GO" id="GO:0016020">
    <property type="term" value="C:membrane"/>
    <property type="evidence" value="ECO:0007669"/>
    <property type="project" value="UniProtKB-SubCell"/>
</dbReference>
<evidence type="ECO:0000256" key="7">
    <source>
        <dbReference type="SAM" id="Phobius"/>
    </source>
</evidence>
<feature type="transmembrane region" description="Helical" evidence="7">
    <location>
        <begin position="340"/>
        <end position="365"/>
    </location>
</feature>
<dbReference type="Gene3D" id="1.20.1740.10">
    <property type="entry name" value="Amino acid/polyamine transporter I"/>
    <property type="match status" value="1"/>
</dbReference>
<comment type="caution">
    <text evidence="8">The sequence shown here is derived from an EMBL/GenBank/DDBJ whole genome shotgun (WGS) entry which is preliminary data.</text>
</comment>